<gene>
    <name evidence="2" type="ORF">SAMN02745247_00169</name>
</gene>
<protein>
    <submittedName>
        <fullName evidence="2">HD-GYP domain, c-di-GMP phosphodiesterase class II (Or its inactivated variant)</fullName>
    </submittedName>
</protein>
<dbReference type="AlphaFoldDB" id="A0A1M7RRE8"/>
<dbReference type="InterPro" id="IPR006674">
    <property type="entry name" value="HD_domain"/>
</dbReference>
<dbReference type="PANTHER" id="PTHR43155:SF2">
    <property type="entry name" value="CYCLIC DI-GMP PHOSPHODIESTERASE PA4108"/>
    <property type="match status" value="1"/>
</dbReference>
<feature type="domain" description="HD/PDEase" evidence="1">
    <location>
        <begin position="124"/>
        <end position="205"/>
    </location>
</feature>
<proteinExistence type="predicted"/>
<dbReference type="SUPFAM" id="SSF109604">
    <property type="entry name" value="HD-domain/PDEase-like"/>
    <property type="match status" value="1"/>
</dbReference>
<dbReference type="PANTHER" id="PTHR43155">
    <property type="entry name" value="CYCLIC DI-GMP PHOSPHODIESTERASE PA4108-RELATED"/>
    <property type="match status" value="1"/>
</dbReference>
<name>A0A1M7RRE8_9FIRM</name>
<dbReference type="Pfam" id="PF01966">
    <property type="entry name" value="HD"/>
    <property type="match status" value="1"/>
</dbReference>
<dbReference type="Proteomes" id="UP000184097">
    <property type="component" value="Unassembled WGS sequence"/>
</dbReference>
<dbReference type="CDD" id="cd00077">
    <property type="entry name" value="HDc"/>
    <property type="match status" value="1"/>
</dbReference>
<dbReference type="EMBL" id="FRDH01000003">
    <property type="protein sequence ID" value="SHN48834.1"/>
    <property type="molecule type" value="Genomic_DNA"/>
</dbReference>
<sequence>MLFIKCDELRPGMRLAKPIYNKKGVLLYDRATVLKDRQSIENIKSFGLIGVFILEPAEPVPPMTKEDIEFERFQTVMYNEIMDELAYIQKTHKQDRFPNICAQIIKNYGNLRKKINFQQGLRSNEDYIYKHSLNVAILAAMIAHSMNLSLADQNEAVMAAVIHDIGKLSLDPGLQAKPRCTNEELLMIDAHEMAGYPIIDEAFSFLPNIKRACNQARKILLDYWQNEDVQIQKSLLTARILVVAGIFDKETAVRSEDAPVSEVLVIRRMMQRSDVFDQRVVKGLVDSINILSPGSSVELNTGEKALVIRTNEEDFLRPTVLSFRDNSIIDLSNRSAYGELEIMDIMKTMDNRYVMDTAKVKALGISVEEPEYV</sequence>
<dbReference type="SMART" id="SM00471">
    <property type="entry name" value="HDc"/>
    <property type="match status" value="1"/>
</dbReference>
<dbReference type="InterPro" id="IPR003607">
    <property type="entry name" value="HD/PDEase_dom"/>
</dbReference>
<dbReference type="RefSeq" id="WP_072700222.1">
    <property type="nucleotide sequence ID" value="NZ_FRDH01000003.1"/>
</dbReference>
<dbReference type="Gene3D" id="1.10.3210.10">
    <property type="entry name" value="Hypothetical protein af1432"/>
    <property type="match status" value="1"/>
</dbReference>
<organism evidence="2 3">
    <name type="scientific">Butyrivibrio hungatei DSM 14810</name>
    <dbReference type="NCBI Taxonomy" id="1121132"/>
    <lineage>
        <taxon>Bacteria</taxon>
        <taxon>Bacillati</taxon>
        <taxon>Bacillota</taxon>
        <taxon>Clostridia</taxon>
        <taxon>Lachnospirales</taxon>
        <taxon>Lachnospiraceae</taxon>
        <taxon>Butyrivibrio</taxon>
    </lineage>
</organism>
<accession>A0A1M7RRE8</accession>
<evidence type="ECO:0000313" key="2">
    <source>
        <dbReference type="EMBL" id="SHN48834.1"/>
    </source>
</evidence>
<evidence type="ECO:0000259" key="1">
    <source>
        <dbReference type="SMART" id="SM00471"/>
    </source>
</evidence>
<reference evidence="2 3" key="1">
    <citation type="submission" date="2016-12" db="EMBL/GenBank/DDBJ databases">
        <authorList>
            <person name="Song W.-J."/>
            <person name="Kurnit D.M."/>
        </authorList>
    </citation>
    <scope>NUCLEOTIDE SEQUENCE [LARGE SCALE GENOMIC DNA]</scope>
    <source>
        <strain evidence="2 3">DSM 14810</strain>
    </source>
</reference>
<evidence type="ECO:0000313" key="3">
    <source>
        <dbReference type="Proteomes" id="UP000184097"/>
    </source>
</evidence>